<reference evidence="2" key="1">
    <citation type="submission" date="2019-09" db="EMBL/GenBank/DDBJ databases">
        <authorList>
            <person name="Li J."/>
        </authorList>
    </citation>
    <scope>NUCLEOTIDE SEQUENCE [LARGE SCALE GENOMIC DNA]</scope>
    <source>
        <strain evidence="2">NRBC 14897</strain>
    </source>
</reference>
<feature type="signal peptide" evidence="1">
    <location>
        <begin position="1"/>
        <end position="34"/>
    </location>
</feature>
<accession>A0A641AQD3</accession>
<dbReference type="RefSeq" id="WP_129180317.1">
    <property type="nucleotide sequence ID" value="NZ_JAGIOG010000001.1"/>
</dbReference>
<dbReference type="EMBL" id="SDPP02000001">
    <property type="protein sequence ID" value="KAA1380139.1"/>
    <property type="molecule type" value="Genomic_DNA"/>
</dbReference>
<keyword evidence="3" id="KW-1185">Reference proteome</keyword>
<dbReference type="PROSITE" id="PS51318">
    <property type="entry name" value="TAT"/>
    <property type="match status" value="1"/>
</dbReference>
<gene>
    <name evidence="2" type="ORF">ESP62_002750</name>
</gene>
<dbReference type="OrthoDB" id="4863392at2"/>
<name>A0A641AQD3_9ACTN</name>
<dbReference type="Proteomes" id="UP001515100">
    <property type="component" value="Unassembled WGS sequence"/>
</dbReference>
<dbReference type="AlphaFoldDB" id="A0A641AQD3"/>
<protein>
    <submittedName>
        <fullName evidence="2">Uncharacterized protein</fullName>
    </submittedName>
</protein>
<feature type="chain" id="PRO_5025071579" evidence="1">
    <location>
        <begin position="35"/>
        <end position="217"/>
    </location>
</feature>
<dbReference type="InterPro" id="IPR006311">
    <property type="entry name" value="TAT_signal"/>
</dbReference>
<evidence type="ECO:0000313" key="2">
    <source>
        <dbReference type="EMBL" id="KAA1380139.1"/>
    </source>
</evidence>
<proteinExistence type="predicted"/>
<evidence type="ECO:0000256" key="1">
    <source>
        <dbReference type="SAM" id="SignalP"/>
    </source>
</evidence>
<organism evidence="2 3">
    <name type="scientific">Aeromicrobium fastidiosum</name>
    <dbReference type="NCBI Taxonomy" id="52699"/>
    <lineage>
        <taxon>Bacteria</taxon>
        <taxon>Bacillati</taxon>
        <taxon>Actinomycetota</taxon>
        <taxon>Actinomycetes</taxon>
        <taxon>Propionibacteriales</taxon>
        <taxon>Nocardioidaceae</taxon>
        <taxon>Aeromicrobium</taxon>
    </lineage>
</organism>
<evidence type="ECO:0000313" key="3">
    <source>
        <dbReference type="Proteomes" id="UP001515100"/>
    </source>
</evidence>
<keyword evidence="1" id="KW-0732">Signal</keyword>
<comment type="caution">
    <text evidence="2">The sequence shown here is derived from an EMBL/GenBank/DDBJ whole genome shotgun (WGS) entry which is preliminary data.</text>
</comment>
<sequence length="217" mass="21909">MSVTTSRRGASLLLAGATLAAGAALVLAPGAASADEPDPILTLKHDAQGTTVVKKTGSTLAIKPTTLTTHVNLVNGDLTGSLPIPSTTTEFKALGFLPVKATVNFIPVGEVTGNINLTETQALVVSTAKYTIQLSDVKVAGFPTFAGSNCKTVTPAVIPANTPAGEGFDLLEGGNLEGTYTLPSFANCGINTPLINALVPGAGNTVKIQVSNGIVVE</sequence>